<organism evidence="2 3">
    <name type="scientific">Fimbriiglobus ruber</name>
    <dbReference type="NCBI Taxonomy" id="1908690"/>
    <lineage>
        <taxon>Bacteria</taxon>
        <taxon>Pseudomonadati</taxon>
        <taxon>Planctomycetota</taxon>
        <taxon>Planctomycetia</taxon>
        <taxon>Gemmatales</taxon>
        <taxon>Gemmataceae</taxon>
        <taxon>Fimbriiglobus</taxon>
    </lineage>
</organism>
<dbReference type="EMBL" id="NIDE01000012">
    <property type="protein sequence ID" value="OWK38964.1"/>
    <property type="molecule type" value="Genomic_DNA"/>
</dbReference>
<dbReference type="EMBL" id="NIDE01000012">
    <property type="protein sequence ID" value="OWK38930.1"/>
    <property type="molecule type" value="Genomic_DNA"/>
</dbReference>
<keyword evidence="3" id="KW-1185">Reference proteome</keyword>
<accession>A0A225DH17</accession>
<reference evidence="3" key="1">
    <citation type="submission" date="2017-06" db="EMBL/GenBank/DDBJ databases">
        <title>Genome analysis of Fimbriiglobus ruber SP5, the first member of the order Planctomycetales with confirmed chitinolytic capability.</title>
        <authorList>
            <person name="Ravin N.V."/>
            <person name="Rakitin A.L."/>
            <person name="Ivanova A.A."/>
            <person name="Beletsky A.V."/>
            <person name="Kulichevskaya I.S."/>
            <person name="Mardanov A.V."/>
            <person name="Dedysh S.N."/>
        </authorList>
    </citation>
    <scope>NUCLEOTIDE SEQUENCE [LARGE SCALE GENOMIC DNA]</scope>
    <source>
        <strain evidence="3">SP5</strain>
    </source>
</reference>
<evidence type="ECO:0000313" key="2">
    <source>
        <dbReference type="EMBL" id="OWK38964.1"/>
    </source>
</evidence>
<proteinExistence type="predicted"/>
<dbReference type="Proteomes" id="UP000214646">
    <property type="component" value="Unassembled WGS sequence"/>
</dbReference>
<gene>
    <name evidence="1" type="ORF">FRUB_06306</name>
    <name evidence="2" type="ORF">FRUB_06340</name>
</gene>
<evidence type="ECO:0000313" key="3">
    <source>
        <dbReference type="Proteomes" id="UP000214646"/>
    </source>
</evidence>
<comment type="caution">
    <text evidence="2">The sequence shown here is derived from an EMBL/GenBank/DDBJ whole genome shotgun (WGS) entry which is preliminary data.</text>
</comment>
<evidence type="ECO:0000313" key="1">
    <source>
        <dbReference type="EMBL" id="OWK38930.1"/>
    </source>
</evidence>
<sequence>MFLLHSNNNPRDNNTGPRLLFFFVYISYKSWETINCWYKTF</sequence>
<protein>
    <submittedName>
        <fullName evidence="2">Uncharacterized protein</fullName>
    </submittedName>
</protein>
<dbReference type="AlphaFoldDB" id="A0A225DH17"/>
<name>A0A225DH17_9BACT</name>
<reference evidence="2" key="2">
    <citation type="journal article" date="2018" name="Appl. Environ. Microbiol.">
        <title>Genome Analysis of Fimbriiglobus ruber SP5(T), a Planctomycete with Confirmed Chitinolytic Capability.</title>
        <authorList>
            <person name="Ravin N.V."/>
            <person name="Rakitin A.L."/>
            <person name="Ivanova A.A."/>
            <person name="Beletsky A.V."/>
            <person name="Kulichevskaya I.S."/>
            <person name="Mardanov A.V."/>
            <person name="Dedysh S.N."/>
        </authorList>
    </citation>
    <scope>NUCLEOTIDE SEQUENCE</scope>
    <source>
        <strain evidence="2">SP5</strain>
    </source>
</reference>